<reference evidence="2 3" key="1">
    <citation type="journal article" date="2011" name="PLoS Genet.">
        <title>Comparative genomic analysis of human fungal pathogens causing paracoccidioidomycosis.</title>
        <authorList>
            <person name="Desjardins C.A."/>
            <person name="Champion M.D."/>
            <person name="Holder J.W."/>
            <person name="Muszewska A."/>
            <person name="Goldberg J."/>
            <person name="Bailao A.M."/>
            <person name="Brigido M.M."/>
            <person name="Ferreira M.E."/>
            <person name="Garcia A.M."/>
            <person name="Grynberg M."/>
            <person name="Gujja S."/>
            <person name="Heiman D.I."/>
            <person name="Henn M.R."/>
            <person name="Kodira C.D."/>
            <person name="Leon-Narvaez H."/>
            <person name="Longo L.V."/>
            <person name="Ma L.J."/>
            <person name="Malavazi I."/>
            <person name="Matsuo A.L."/>
            <person name="Morais F.V."/>
            <person name="Pereira M."/>
            <person name="Rodriguez-Brito S."/>
            <person name="Sakthikumar S."/>
            <person name="Salem-Izacc S.M."/>
            <person name="Sykes S.M."/>
            <person name="Teixeira M.M."/>
            <person name="Vallejo M.C."/>
            <person name="Walter M.E."/>
            <person name="Yandava C."/>
            <person name="Young S."/>
            <person name="Zeng Q."/>
            <person name="Zucker J."/>
            <person name="Felipe M.S."/>
            <person name="Goldman G.H."/>
            <person name="Haas B.J."/>
            <person name="McEwen J.G."/>
            <person name="Nino-Vega G."/>
            <person name="Puccia R."/>
            <person name="San-Blas G."/>
            <person name="Soares C.M."/>
            <person name="Birren B.W."/>
            <person name="Cuomo C.A."/>
        </authorList>
    </citation>
    <scope>NUCLEOTIDE SEQUENCE [LARGE SCALE GENOMIC DNA]</scope>
    <source>
        <strain evidence="3">ATCC MYA-826 / Pb01</strain>
    </source>
</reference>
<keyword evidence="3" id="KW-1185">Reference proteome</keyword>
<accession>A0A0A2V275</accession>
<dbReference type="RefSeq" id="XP_015703391.1">
    <property type="nucleotide sequence ID" value="XM_015846969.1"/>
</dbReference>
<evidence type="ECO:0000256" key="1">
    <source>
        <dbReference type="SAM" id="SignalP"/>
    </source>
</evidence>
<sequence>MILGVATALLVVTVVGGLGLGEEVRVEGIRDVACHQSRISSRKMACLPFLVINIYRFDEYPSYSIKYCARRVRMSPQHTLELATFVSTFLGLCNLLNWSTAFSSTNASSIFSGKEGVIQALNIVMGHYPKRAEDISNIGSKNHFLVGLPDAEKLSLTAGLEAL</sequence>
<keyword evidence="1" id="KW-0732">Signal</keyword>
<feature type="chain" id="PRO_5002006543" evidence="1">
    <location>
        <begin position="18"/>
        <end position="163"/>
    </location>
</feature>
<gene>
    <name evidence="2" type="ORF">PAAG_11296</name>
</gene>
<dbReference type="HOGENOM" id="CLU_1627603_0_0_1"/>
<dbReference type="KEGG" id="pbl:PAAG_11296"/>
<dbReference type="EMBL" id="KN293994">
    <property type="protein sequence ID" value="KGQ01906.1"/>
    <property type="molecule type" value="Genomic_DNA"/>
</dbReference>
<feature type="signal peptide" evidence="1">
    <location>
        <begin position="1"/>
        <end position="17"/>
    </location>
</feature>
<protein>
    <submittedName>
        <fullName evidence="2">Uncharacterized protein</fullName>
    </submittedName>
</protein>
<dbReference type="STRING" id="502779.A0A0A2V275"/>
<dbReference type="AlphaFoldDB" id="A0A0A2V275"/>
<dbReference type="VEuPathDB" id="FungiDB:PAAG_11296"/>
<proteinExistence type="predicted"/>
<organism evidence="2 3">
    <name type="scientific">Paracoccidioides lutzii (strain ATCC MYA-826 / Pb01)</name>
    <name type="common">Paracoccidioides brasiliensis</name>
    <dbReference type="NCBI Taxonomy" id="502779"/>
    <lineage>
        <taxon>Eukaryota</taxon>
        <taxon>Fungi</taxon>
        <taxon>Dikarya</taxon>
        <taxon>Ascomycota</taxon>
        <taxon>Pezizomycotina</taxon>
        <taxon>Eurotiomycetes</taxon>
        <taxon>Eurotiomycetidae</taxon>
        <taxon>Onygenales</taxon>
        <taxon>Ajellomycetaceae</taxon>
        <taxon>Paracoccidioides</taxon>
    </lineage>
</organism>
<evidence type="ECO:0000313" key="2">
    <source>
        <dbReference type="EMBL" id="KGQ01906.1"/>
    </source>
</evidence>
<name>A0A0A2V275_PARBA</name>
<dbReference type="GeneID" id="26970348"/>
<dbReference type="Proteomes" id="UP000002059">
    <property type="component" value="Partially assembled WGS sequence"/>
</dbReference>
<evidence type="ECO:0000313" key="3">
    <source>
        <dbReference type="Proteomes" id="UP000002059"/>
    </source>
</evidence>